<evidence type="ECO:0008006" key="3">
    <source>
        <dbReference type="Google" id="ProtNLM"/>
    </source>
</evidence>
<gene>
    <name evidence="1" type="ORF">ANN_18625</name>
</gene>
<name>A0ABQ8SP97_PERAM</name>
<accession>A0ABQ8SP97</accession>
<proteinExistence type="predicted"/>
<evidence type="ECO:0000313" key="2">
    <source>
        <dbReference type="Proteomes" id="UP001148838"/>
    </source>
</evidence>
<reference evidence="1 2" key="1">
    <citation type="journal article" date="2022" name="Allergy">
        <title>Genome assembly and annotation of Periplaneta americana reveal a comprehensive cockroach allergen profile.</title>
        <authorList>
            <person name="Wang L."/>
            <person name="Xiong Q."/>
            <person name="Saelim N."/>
            <person name="Wang L."/>
            <person name="Nong W."/>
            <person name="Wan A.T."/>
            <person name="Shi M."/>
            <person name="Liu X."/>
            <person name="Cao Q."/>
            <person name="Hui J.H.L."/>
            <person name="Sookrung N."/>
            <person name="Leung T.F."/>
            <person name="Tungtrongchitr A."/>
            <person name="Tsui S.K.W."/>
        </authorList>
    </citation>
    <scope>NUCLEOTIDE SEQUENCE [LARGE SCALE GENOMIC DNA]</scope>
    <source>
        <strain evidence="1">PWHHKU_190912</strain>
    </source>
</reference>
<dbReference type="Proteomes" id="UP001148838">
    <property type="component" value="Unassembled WGS sequence"/>
</dbReference>
<evidence type="ECO:0000313" key="1">
    <source>
        <dbReference type="EMBL" id="KAJ4436001.1"/>
    </source>
</evidence>
<organism evidence="1 2">
    <name type="scientific">Periplaneta americana</name>
    <name type="common">American cockroach</name>
    <name type="synonym">Blatta americana</name>
    <dbReference type="NCBI Taxonomy" id="6978"/>
    <lineage>
        <taxon>Eukaryota</taxon>
        <taxon>Metazoa</taxon>
        <taxon>Ecdysozoa</taxon>
        <taxon>Arthropoda</taxon>
        <taxon>Hexapoda</taxon>
        <taxon>Insecta</taxon>
        <taxon>Pterygota</taxon>
        <taxon>Neoptera</taxon>
        <taxon>Polyneoptera</taxon>
        <taxon>Dictyoptera</taxon>
        <taxon>Blattodea</taxon>
        <taxon>Blattoidea</taxon>
        <taxon>Blattidae</taxon>
        <taxon>Blattinae</taxon>
        <taxon>Periplaneta</taxon>
    </lineage>
</organism>
<protein>
    <recommendedName>
        <fullName evidence="3">Per a allergen</fullName>
    </recommendedName>
</protein>
<comment type="caution">
    <text evidence="1">The sequence shown here is derived from an EMBL/GenBank/DDBJ whole genome shotgun (WGS) entry which is preliminary data.</text>
</comment>
<sequence>MVGLCEGGNEPEGSLKAISTSMEDAGTAAKRVEQADNGLVAFAGPSNAPRSSSICDVVQKGPELSPRQILRFF</sequence>
<keyword evidence="2" id="KW-1185">Reference proteome</keyword>
<dbReference type="EMBL" id="JAJSOF020000023">
    <property type="protein sequence ID" value="KAJ4436001.1"/>
    <property type="molecule type" value="Genomic_DNA"/>
</dbReference>